<evidence type="ECO:0000313" key="2">
    <source>
        <dbReference type="EMBL" id="KAG0650686.1"/>
    </source>
</evidence>
<accession>A0A9P7AZ05</accession>
<feature type="domain" description="Cyclic nucleotide-binding" evidence="1">
    <location>
        <begin position="10"/>
        <end position="82"/>
    </location>
</feature>
<dbReference type="GO" id="GO:0030145">
    <property type="term" value="F:manganese ion binding"/>
    <property type="evidence" value="ECO:0007669"/>
    <property type="project" value="InterPro"/>
</dbReference>
<dbReference type="Gene3D" id="2.60.120.10">
    <property type="entry name" value="Jelly Rolls"/>
    <property type="match status" value="1"/>
</dbReference>
<name>A0A9P7AZ05_9HELO</name>
<dbReference type="PANTHER" id="PTHR36114">
    <property type="entry name" value="16.7 KDA PROTEIN IN WHIE LOCUS"/>
    <property type="match status" value="1"/>
</dbReference>
<evidence type="ECO:0000259" key="1">
    <source>
        <dbReference type="PROSITE" id="PS50042"/>
    </source>
</evidence>
<dbReference type="EMBL" id="VNKQ01000005">
    <property type="protein sequence ID" value="KAG0650686.1"/>
    <property type="molecule type" value="Genomic_DNA"/>
</dbReference>
<dbReference type="CDD" id="cd02226">
    <property type="entry name" value="cupin_YdbB-like"/>
    <property type="match status" value="1"/>
</dbReference>
<dbReference type="PRINTS" id="PR00325">
    <property type="entry name" value="GERMIN"/>
</dbReference>
<gene>
    <name evidence="2" type="ORF">D0Z07_2277</name>
</gene>
<dbReference type="Proteomes" id="UP000785200">
    <property type="component" value="Unassembled WGS sequence"/>
</dbReference>
<evidence type="ECO:0000313" key="3">
    <source>
        <dbReference type="Proteomes" id="UP000785200"/>
    </source>
</evidence>
<dbReference type="InterPro" id="IPR052044">
    <property type="entry name" value="PKS_Associated_Protein"/>
</dbReference>
<dbReference type="Pfam" id="PF07883">
    <property type="entry name" value="Cupin_2"/>
    <property type="match status" value="1"/>
</dbReference>
<comment type="caution">
    <text evidence="2">The sequence shown here is derived from an EMBL/GenBank/DDBJ whole genome shotgun (WGS) entry which is preliminary data.</text>
</comment>
<dbReference type="InterPro" id="IPR011051">
    <property type="entry name" value="RmlC_Cupin_sf"/>
</dbReference>
<dbReference type="PANTHER" id="PTHR36114:SF1">
    <property type="entry name" value="16.7 KDA PROTEIN IN WHIE LOCUS"/>
    <property type="match status" value="1"/>
</dbReference>
<dbReference type="InterPro" id="IPR013096">
    <property type="entry name" value="Cupin_2"/>
</dbReference>
<proteinExistence type="predicted"/>
<dbReference type="PROSITE" id="PS50042">
    <property type="entry name" value="CNMP_BINDING_3"/>
    <property type="match status" value="1"/>
</dbReference>
<sequence length="128" mass="14291">MHPKISVPSVLSQITEVYSPNLVANLNKEYDIKIARTQGEFIWHSHPDTDEVFYILSGTLTIEIEGDQGREEDVVLNQGDVFVVPMGARHKPVGDAEIMLIEKVGVVNTGDEEESEMTKQVADARVRK</sequence>
<keyword evidence="3" id="KW-1185">Reference proteome</keyword>
<dbReference type="InterPro" id="IPR000595">
    <property type="entry name" value="cNMP-bd_dom"/>
</dbReference>
<protein>
    <submittedName>
        <fullName evidence="2">Germin 11-1</fullName>
    </submittedName>
</protein>
<dbReference type="InterPro" id="IPR001929">
    <property type="entry name" value="Germin"/>
</dbReference>
<dbReference type="AlphaFoldDB" id="A0A9P7AZ05"/>
<dbReference type="SUPFAM" id="SSF51182">
    <property type="entry name" value="RmlC-like cupins"/>
    <property type="match status" value="1"/>
</dbReference>
<organism evidence="2 3">
    <name type="scientific">Hyphodiscus hymeniophilus</name>
    <dbReference type="NCBI Taxonomy" id="353542"/>
    <lineage>
        <taxon>Eukaryota</taxon>
        <taxon>Fungi</taxon>
        <taxon>Dikarya</taxon>
        <taxon>Ascomycota</taxon>
        <taxon>Pezizomycotina</taxon>
        <taxon>Leotiomycetes</taxon>
        <taxon>Helotiales</taxon>
        <taxon>Hyphodiscaceae</taxon>
        <taxon>Hyphodiscus</taxon>
    </lineage>
</organism>
<dbReference type="InterPro" id="IPR014710">
    <property type="entry name" value="RmlC-like_jellyroll"/>
</dbReference>
<reference evidence="2" key="1">
    <citation type="submission" date="2019-07" db="EMBL/GenBank/DDBJ databases">
        <title>Hyphodiscus hymeniophilus genome sequencing and assembly.</title>
        <authorList>
            <person name="Kramer G."/>
            <person name="Nodwell J."/>
        </authorList>
    </citation>
    <scope>NUCLEOTIDE SEQUENCE</scope>
    <source>
        <strain evidence="2">ATCC 34498</strain>
    </source>
</reference>
<dbReference type="OrthoDB" id="204928at2759"/>